<dbReference type="Pfam" id="PF00067">
    <property type="entry name" value="p450"/>
    <property type="match status" value="1"/>
</dbReference>
<dbReference type="InterPro" id="IPR002401">
    <property type="entry name" value="Cyt_P450_E_grp-I"/>
</dbReference>
<dbReference type="InterPro" id="IPR017972">
    <property type="entry name" value="Cyt_P450_CS"/>
</dbReference>
<keyword evidence="3" id="KW-0408">Iron</keyword>
<dbReference type="InterPro" id="IPR050121">
    <property type="entry name" value="Cytochrome_P450_monoxygenase"/>
</dbReference>
<dbReference type="Proteomes" id="UP001058860">
    <property type="component" value="Chromosome"/>
</dbReference>
<dbReference type="InterPro" id="IPR001128">
    <property type="entry name" value="Cyt_P450"/>
</dbReference>
<accession>A0ABY5PFZ0</accession>
<dbReference type="PROSITE" id="PS00086">
    <property type="entry name" value="CYTOCHROME_P450"/>
    <property type="match status" value="1"/>
</dbReference>
<organism evidence="4 5">
    <name type="scientific">Svornostia abyssi</name>
    <dbReference type="NCBI Taxonomy" id="2898438"/>
    <lineage>
        <taxon>Bacteria</taxon>
        <taxon>Bacillati</taxon>
        <taxon>Actinomycetota</taxon>
        <taxon>Thermoleophilia</taxon>
        <taxon>Solirubrobacterales</taxon>
        <taxon>Baekduiaceae</taxon>
        <taxon>Svornostia</taxon>
    </lineage>
</organism>
<name>A0ABY5PFZ0_9ACTN</name>
<dbReference type="SUPFAM" id="SSF48264">
    <property type="entry name" value="Cytochrome P450"/>
    <property type="match status" value="1"/>
</dbReference>
<dbReference type="PRINTS" id="PR00385">
    <property type="entry name" value="P450"/>
</dbReference>
<keyword evidence="3" id="KW-0560">Oxidoreductase</keyword>
<comment type="cofactor">
    <cofactor evidence="1">
        <name>heme</name>
        <dbReference type="ChEBI" id="CHEBI:30413"/>
    </cofactor>
</comment>
<proteinExistence type="inferred from homology"/>
<sequence length="436" mass="48825">MPTAFQTLAMVTRQRPQLERLRRRYGNMFTVKVAGFGPFVVLGDPALVKQVFTADPKVLHAGDHSPLRTILGRHSLLGIDEERHLEQRRLLLPPFKGQRIQGYESLIEEITLAEIADWPTGREFSVAGSMQRITLRAILRAIFGASGEELRELEELMPAHTEQGSRLATATYLQRDLGPWSPWARFLRSRAKIDTVLDRLIAMAKADPDLEDRPDVLALLVQATHTDGTPMANDEIRDQLVTMMAAGHETTAHQLSWAVERLRRHPDVLARLVEEADEGGKALREATIREVQRTRPVIFFAGRYCMEPYELGGYVLPKGTRVGLAAALTHFDPELFEDAGRFNPDRFLDRLPDTYSWIPFGGGMRRCIGATFAHMEMDVVLRVLLQHVTLAPTSDPDEGWRFRGVAMAPDRGGRVVITPRSGKTSTTKLLVGNIAA</sequence>
<keyword evidence="3" id="KW-0503">Monooxygenase</keyword>
<protein>
    <submittedName>
        <fullName evidence="4">Cytochrome P450</fullName>
    </submittedName>
</protein>
<dbReference type="PANTHER" id="PTHR24305">
    <property type="entry name" value="CYTOCHROME P450"/>
    <property type="match status" value="1"/>
</dbReference>
<reference evidence="5" key="1">
    <citation type="submission" date="2021-11" db="EMBL/GenBank/DDBJ databases">
        <title>Cultivation dependent microbiological survey of springs from the worlds oldest radium mine currently devoted to the extraction of radon-saturated water.</title>
        <authorList>
            <person name="Kapinusova G."/>
            <person name="Smrhova T."/>
            <person name="Strejcek M."/>
            <person name="Suman J."/>
            <person name="Jani K."/>
            <person name="Pajer P."/>
            <person name="Uhlik O."/>
        </authorList>
    </citation>
    <scope>NUCLEOTIDE SEQUENCE [LARGE SCALE GENOMIC DNA]</scope>
    <source>
        <strain evidence="5">J379</strain>
    </source>
</reference>
<dbReference type="CDD" id="cd11053">
    <property type="entry name" value="CYP110-like"/>
    <property type="match status" value="1"/>
</dbReference>
<gene>
    <name evidence="4" type="ORF">LRS13_23375</name>
</gene>
<comment type="similarity">
    <text evidence="2 3">Belongs to the cytochrome P450 family.</text>
</comment>
<dbReference type="InterPro" id="IPR036396">
    <property type="entry name" value="Cyt_P450_sf"/>
</dbReference>
<evidence type="ECO:0000313" key="4">
    <source>
        <dbReference type="EMBL" id="UUY03574.1"/>
    </source>
</evidence>
<evidence type="ECO:0000256" key="1">
    <source>
        <dbReference type="ARBA" id="ARBA00001971"/>
    </source>
</evidence>
<evidence type="ECO:0000313" key="5">
    <source>
        <dbReference type="Proteomes" id="UP001058860"/>
    </source>
</evidence>
<keyword evidence="3" id="KW-0479">Metal-binding</keyword>
<dbReference type="Gene3D" id="1.10.630.10">
    <property type="entry name" value="Cytochrome P450"/>
    <property type="match status" value="1"/>
</dbReference>
<evidence type="ECO:0000256" key="2">
    <source>
        <dbReference type="ARBA" id="ARBA00010617"/>
    </source>
</evidence>
<keyword evidence="5" id="KW-1185">Reference proteome</keyword>
<evidence type="ECO:0000256" key="3">
    <source>
        <dbReference type="RuleBase" id="RU000461"/>
    </source>
</evidence>
<dbReference type="EMBL" id="CP088295">
    <property type="protein sequence ID" value="UUY03574.1"/>
    <property type="molecule type" value="Genomic_DNA"/>
</dbReference>
<keyword evidence="3" id="KW-0349">Heme</keyword>
<dbReference type="PANTHER" id="PTHR24305:SF166">
    <property type="entry name" value="CYTOCHROME P450 12A4, MITOCHONDRIAL-RELATED"/>
    <property type="match status" value="1"/>
</dbReference>
<dbReference type="PRINTS" id="PR00463">
    <property type="entry name" value="EP450I"/>
</dbReference>